<keyword evidence="3" id="KW-1185">Reference proteome</keyword>
<dbReference type="GO" id="GO:0044545">
    <property type="term" value="C:NSL complex"/>
    <property type="evidence" value="ECO:0007669"/>
    <property type="project" value="TreeGrafter"/>
</dbReference>
<dbReference type="GO" id="GO:0002151">
    <property type="term" value="F:G-quadruplex RNA binding"/>
    <property type="evidence" value="ECO:0007669"/>
    <property type="project" value="InterPro"/>
</dbReference>
<dbReference type="GO" id="GO:0045944">
    <property type="term" value="P:positive regulation of transcription by RNA polymerase II"/>
    <property type="evidence" value="ECO:0007669"/>
    <property type="project" value="TreeGrafter"/>
</dbReference>
<dbReference type="Pfam" id="PF13325">
    <property type="entry name" value="MCRS_N"/>
    <property type="match status" value="1"/>
</dbReference>
<feature type="domain" description="FHA" evidence="1">
    <location>
        <begin position="750"/>
        <end position="806"/>
    </location>
</feature>
<sequence>MGALAPVSLWIPEDDLLLKNAIEAGASLESLAKGAVQFSRKFTVRELQDRWYSLLYDPVVSEESSSRMIEFEQSTSTITSKFSRAGNSKENKSLSGKRKSEGVRTCYYASRKRIRNEPFNSFQLGFLISPGDNNYFGNKGESGSSMLGEAISDHLGFQESNLDIMHFPFPQVLSDGDAATRNDGTAHVFHTTMHNQIKDNFSAQAVNIHEDMCHMVGENSSFVQNGPAIGESCHVEDLPMQNLFEADDLVMKATSTFDQINSDLDNVHAEFVENQVFNLPIAECDASFQNLEYPSPLPEMSIWRDEGLPASTLAIDECLREVDPHAGDRCVLPDVGGAKNNASEHNIGHIESHLNSEMQCDQIKDQTASTEGYLVEITNALLDDEPFFIDVNGKDAIEKSYYDGLSSLLLTSPNDGNQDHIPEITEQETTQDKQPNIPGASHGELDINGRSCIGDWNVGFGLEVLMVTSTLDSNSQQPELTNGVLCCTLNTEDLEIPCNDDIISQSELPLISDPTVRQSFKEAGNPLSASVKHASGSQNNAKSQIIGSKMKLEKGLHHVIGGCKVKPEDSSQRASKGASSACCDSTKLDCINGSIDTIRPSMLENQCNENTLQNHDSYPQSNATCAKQEFDAPTMNQDHQALEVGPVDIISTQSVFEPSTNLEGLPIESNDDVPYFSDVEAMILDMDLDPEDNDLYDQEVARYQHEETKRAIIRLEQAACSYMHRAIASHGAFAILYGRNSKHYIKKRKVLLGRATEDFAVDIDLTSEGRSNKISRRQAMINMEKDGSFHLKNLGKCSLSVNSEEIAPGQSSSLSSSCLIEIKGMPFIFEINQTCVNQYLDINVTH</sequence>
<protein>
    <recommendedName>
        <fullName evidence="1">FHA domain-containing protein</fullName>
    </recommendedName>
</protein>
<accession>A0AAV5MAT9</accession>
<dbReference type="Pfam" id="PF00498">
    <property type="entry name" value="FHA"/>
    <property type="match status" value="1"/>
</dbReference>
<evidence type="ECO:0000313" key="2">
    <source>
        <dbReference type="EMBL" id="GKV46986.1"/>
    </source>
</evidence>
<dbReference type="CDD" id="cd22687">
    <property type="entry name" value="FHA_MCRS1"/>
    <property type="match status" value="1"/>
</dbReference>
<dbReference type="EMBL" id="BPVZ01000219">
    <property type="protein sequence ID" value="GKV46986.1"/>
    <property type="molecule type" value="Genomic_DNA"/>
</dbReference>
<evidence type="ECO:0000313" key="3">
    <source>
        <dbReference type="Proteomes" id="UP001054252"/>
    </source>
</evidence>
<dbReference type="Gene3D" id="2.60.200.20">
    <property type="match status" value="1"/>
</dbReference>
<organism evidence="2 3">
    <name type="scientific">Rubroshorea leprosula</name>
    <dbReference type="NCBI Taxonomy" id="152421"/>
    <lineage>
        <taxon>Eukaryota</taxon>
        <taxon>Viridiplantae</taxon>
        <taxon>Streptophyta</taxon>
        <taxon>Embryophyta</taxon>
        <taxon>Tracheophyta</taxon>
        <taxon>Spermatophyta</taxon>
        <taxon>Magnoliopsida</taxon>
        <taxon>eudicotyledons</taxon>
        <taxon>Gunneridae</taxon>
        <taxon>Pentapetalae</taxon>
        <taxon>rosids</taxon>
        <taxon>malvids</taxon>
        <taxon>Malvales</taxon>
        <taxon>Dipterocarpaceae</taxon>
        <taxon>Rubroshorea</taxon>
    </lineage>
</organism>
<name>A0AAV5MAT9_9ROSI</name>
<dbReference type="PROSITE" id="PS50006">
    <property type="entry name" value="FHA_DOMAIN"/>
    <property type="match status" value="1"/>
</dbReference>
<gene>
    <name evidence="2" type="ORF">SLEP1_g53936</name>
</gene>
<dbReference type="PANTHER" id="PTHR13233:SF0">
    <property type="entry name" value="MICROSPHERULE PROTEIN 1"/>
    <property type="match status" value="1"/>
</dbReference>
<dbReference type="Proteomes" id="UP001054252">
    <property type="component" value="Unassembled WGS sequence"/>
</dbReference>
<dbReference type="GO" id="GO:0071339">
    <property type="term" value="C:MLL1 complex"/>
    <property type="evidence" value="ECO:0007669"/>
    <property type="project" value="InterPro"/>
</dbReference>
<dbReference type="InterPro" id="IPR037912">
    <property type="entry name" value="MCRS1"/>
</dbReference>
<comment type="caution">
    <text evidence="2">The sequence shown here is derived from an EMBL/GenBank/DDBJ whole genome shotgun (WGS) entry which is preliminary data.</text>
</comment>
<dbReference type="AlphaFoldDB" id="A0AAV5MAT9"/>
<dbReference type="InterPro" id="IPR000253">
    <property type="entry name" value="FHA_dom"/>
</dbReference>
<reference evidence="2 3" key="1">
    <citation type="journal article" date="2021" name="Commun. Biol.">
        <title>The genome of Shorea leprosula (Dipterocarpaceae) highlights the ecological relevance of drought in aseasonal tropical rainforests.</title>
        <authorList>
            <person name="Ng K.K.S."/>
            <person name="Kobayashi M.J."/>
            <person name="Fawcett J.A."/>
            <person name="Hatakeyama M."/>
            <person name="Paape T."/>
            <person name="Ng C.H."/>
            <person name="Ang C.C."/>
            <person name="Tnah L.H."/>
            <person name="Lee C.T."/>
            <person name="Nishiyama T."/>
            <person name="Sese J."/>
            <person name="O'Brien M.J."/>
            <person name="Copetti D."/>
            <person name="Mohd Noor M.I."/>
            <person name="Ong R.C."/>
            <person name="Putra M."/>
            <person name="Sireger I.Z."/>
            <person name="Indrioko S."/>
            <person name="Kosugi Y."/>
            <person name="Izuno A."/>
            <person name="Isagi Y."/>
            <person name="Lee S.L."/>
            <person name="Shimizu K.K."/>
        </authorList>
    </citation>
    <scope>NUCLEOTIDE SEQUENCE [LARGE SCALE GENOMIC DNA]</scope>
    <source>
        <strain evidence="2">214</strain>
    </source>
</reference>
<dbReference type="SUPFAM" id="SSF49879">
    <property type="entry name" value="SMAD/FHA domain"/>
    <property type="match status" value="1"/>
</dbReference>
<proteinExistence type="predicted"/>
<dbReference type="PANTHER" id="PTHR13233">
    <property type="entry name" value="MICROSPHERULE PROTEIN 1"/>
    <property type="match status" value="1"/>
</dbReference>
<dbReference type="FunFam" id="2.60.200.20:FF:000052">
    <property type="entry name" value="Microspherule protein 1"/>
    <property type="match status" value="1"/>
</dbReference>
<dbReference type="InterPro" id="IPR008984">
    <property type="entry name" value="SMAD_FHA_dom_sf"/>
</dbReference>
<dbReference type="InterPro" id="IPR025999">
    <property type="entry name" value="MCRS_N"/>
</dbReference>
<evidence type="ECO:0000259" key="1">
    <source>
        <dbReference type="PROSITE" id="PS50006"/>
    </source>
</evidence>
<dbReference type="GO" id="GO:0031011">
    <property type="term" value="C:Ino80 complex"/>
    <property type="evidence" value="ECO:0007669"/>
    <property type="project" value="InterPro"/>
</dbReference>